<dbReference type="OrthoDB" id="9793179at2"/>
<dbReference type="AlphaFoldDB" id="A0A7W8CTE8"/>
<dbReference type="GO" id="GO:0009166">
    <property type="term" value="P:nucleotide catabolic process"/>
    <property type="evidence" value="ECO:0007669"/>
    <property type="project" value="InterPro"/>
</dbReference>
<accession>A0A7W8CTE8</accession>
<gene>
    <name evidence="5" type="ORF">HNQ44_001291</name>
</gene>
<dbReference type="Pfam" id="PF00149">
    <property type="entry name" value="Metallophos"/>
    <property type="match status" value="1"/>
</dbReference>
<keyword evidence="6" id="KW-1185">Reference proteome</keyword>
<feature type="domain" description="Calcineurin-like phosphoesterase" evidence="3">
    <location>
        <begin position="3"/>
        <end position="195"/>
    </location>
</feature>
<dbReference type="PRINTS" id="PR01607">
    <property type="entry name" value="APYRASEFAMLY"/>
</dbReference>
<dbReference type="InterPro" id="IPR036907">
    <property type="entry name" value="5'-Nucleotdase_C_sf"/>
</dbReference>
<dbReference type="Pfam" id="PF02872">
    <property type="entry name" value="5_nucleotid_C"/>
    <property type="match status" value="1"/>
</dbReference>
<dbReference type="SUPFAM" id="SSF56300">
    <property type="entry name" value="Metallo-dependent phosphatases"/>
    <property type="match status" value="1"/>
</dbReference>
<keyword evidence="2" id="KW-0547">Nucleotide-binding</keyword>
<dbReference type="GO" id="GO:0016787">
    <property type="term" value="F:hydrolase activity"/>
    <property type="evidence" value="ECO:0007669"/>
    <property type="project" value="UniProtKB-KW"/>
</dbReference>
<comment type="similarity">
    <text evidence="2">Belongs to the 5'-nucleotidase family.</text>
</comment>
<reference evidence="5 6" key="1">
    <citation type="submission" date="2020-08" db="EMBL/GenBank/DDBJ databases">
        <title>Genomic Encyclopedia of Type Strains, Phase IV (KMG-IV): sequencing the most valuable type-strain genomes for metagenomic binning, comparative biology and taxonomic classification.</title>
        <authorList>
            <person name="Goeker M."/>
        </authorList>
    </citation>
    <scope>NUCLEOTIDE SEQUENCE [LARGE SCALE GENOMIC DNA]</scope>
    <source>
        <strain evidence="5 6">DSM 15895</strain>
    </source>
</reference>
<evidence type="ECO:0000259" key="4">
    <source>
        <dbReference type="Pfam" id="PF02872"/>
    </source>
</evidence>
<keyword evidence="1" id="KW-0732">Signal</keyword>
<name>A0A7W8CTE8_9BACL</name>
<dbReference type="Gene3D" id="3.60.21.10">
    <property type="match status" value="1"/>
</dbReference>
<sequence>MKLKIIHTNDVHSNYDNFARAATLIRLLKDENTLVLDGGDFADFKSIELQGTRGIAALELLQSVGYDAMTIGNNEMFNGMDTLEHMAAASPFPFISNNLLKKDRTEIKGVVKSTILHKNGLRILVTGSSPDLDVFNDGLGISVLDYTEMTQQEIKRYAGEYDLCILLSHVSTVADEELAQAIPEIDVIISAHDHKLYPQAKIAYGTIMNSAGNFAEHIGIIELEVNGGKVELLKSATHPTGEAAKDAAILEILKTNKAKAIAALGKPLYTLQQPLWHDVIEENPLTNLIADGLRDMMECDISLINSGIANAGLFQYVSRQKLIEVCPSPLNPTSFEILGKHLKEALTQSLDAQVCLADGRGPGFRGKFVGRLHVSGATVIHDGNRVQEVLVNGELLDDSRWYKVASSDYLQRGSGYLPLAHNRNARYMAEEIKDVIQLYANKPEFVEQAFIMRTTTEAKALIQKT</sequence>
<dbReference type="GO" id="GO:0030288">
    <property type="term" value="C:outer membrane-bounded periplasmic space"/>
    <property type="evidence" value="ECO:0007669"/>
    <property type="project" value="TreeGrafter"/>
</dbReference>
<protein>
    <submittedName>
        <fullName evidence="5">2',3'-cyclic-nucleotide 2'-phosphodiesterase (5'-nucleotidase family)</fullName>
    </submittedName>
</protein>
<evidence type="ECO:0000256" key="1">
    <source>
        <dbReference type="ARBA" id="ARBA00022729"/>
    </source>
</evidence>
<dbReference type="Gene3D" id="3.90.780.10">
    <property type="entry name" value="5'-Nucleotidase, C-terminal domain"/>
    <property type="match status" value="1"/>
</dbReference>
<evidence type="ECO:0000259" key="3">
    <source>
        <dbReference type="Pfam" id="PF00149"/>
    </source>
</evidence>
<dbReference type="EMBL" id="JACHHE010000003">
    <property type="protein sequence ID" value="MBB5179867.1"/>
    <property type="molecule type" value="Genomic_DNA"/>
</dbReference>
<dbReference type="PANTHER" id="PTHR11575:SF24">
    <property type="entry name" value="5'-NUCLEOTIDASE"/>
    <property type="match status" value="1"/>
</dbReference>
<dbReference type="InterPro" id="IPR029052">
    <property type="entry name" value="Metallo-depent_PP-like"/>
</dbReference>
<evidence type="ECO:0000256" key="2">
    <source>
        <dbReference type="RuleBase" id="RU362119"/>
    </source>
</evidence>
<evidence type="ECO:0000313" key="5">
    <source>
        <dbReference type="EMBL" id="MBB5179867.1"/>
    </source>
</evidence>
<dbReference type="InterPro" id="IPR004843">
    <property type="entry name" value="Calcineurin-like_PHP"/>
</dbReference>
<keyword evidence="2" id="KW-0378">Hydrolase</keyword>
<evidence type="ECO:0000313" key="6">
    <source>
        <dbReference type="Proteomes" id="UP000525923"/>
    </source>
</evidence>
<dbReference type="Proteomes" id="UP000525923">
    <property type="component" value="Unassembled WGS sequence"/>
</dbReference>
<dbReference type="PANTHER" id="PTHR11575">
    <property type="entry name" value="5'-NUCLEOTIDASE-RELATED"/>
    <property type="match status" value="1"/>
</dbReference>
<dbReference type="GO" id="GO:0000166">
    <property type="term" value="F:nucleotide binding"/>
    <property type="evidence" value="ECO:0007669"/>
    <property type="project" value="UniProtKB-KW"/>
</dbReference>
<dbReference type="InterPro" id="IPR008334">
    <property type="entry name" value="5'-Nucleotdase_C"/>
</dbReference>
<comment type="caution">
    <text evidence="5">The sequence shown here is derived from an EMBL/GenBank/DDBJ whole genome shotgun (WGS) entry which is preliminary data.</text>
</comment>
<dbReference type="RefSeq" id="WP_135502984.1">
    <property type="nucleotide sequence ID" value="NZ_JACHHE010000003.1"/>
</dbReference>
<proteinExistence type="inferred from homology"/>
<dbReference type="SUPFAM" id="SSF55816">
    <property type="entry name" value="5'-nucleotidase (syn. UDP-sugar hydrolase), C-terminal domain"/>
    <property type="match status" value="1"/>
</dbReference>
<feature type="domain" description="5'-Nucleotidase C-terminal" evidence="4">
    <location>
        <begin position="276"/>
        <end position="415"/>
    </location>
</feature>
<organism evidence="5 6">
    <name type="scientific">Planococcus koreensis</name>
    <dbReference type="NCBI Taxonomy" id="112331"/>
    <lineage>
        <taxon>Bacteria</taxon>
        <taxon>Bacillati</taxon>
        <taxon>Bacillota</taxon>
        <taxon>Bacilli</taxon>
        <taxon>Bacillales</taxon>
        <taxon>Caryophanaceae</taxon>
        <taxon>Planococcus</taxon>
    </lineage>
</organism>
<dbReference type="InterPro" id="IPR006179">
    <property type="entry name" value="5_nucleotidase/apyrase"/>
</dbReference>